<evidence type="ECO:0000313" key="2">
    <source>
        <dbReference type="Proteomes" id="UP000309997"/>
    </source>
</evidence>
<proteinExistence type="predicted"/>
<evidence type="ECO:0000313" key="1">
    <source>
        <dbReference type="EMBL" id="KAL3571581.1"/>
    </source>
</evidence>
<name>A0ACC4AZZ8_POPAL</name>
<keyword evidence="2" id="KW-1185">Reference proteome</keyword>
<organism evidence="1 2">
    <name type="scientific">Populus alba</name>
    <name type="common">White poplar</name>
    <dbReference type="NCBI Taxonomy" id="43335"/>
    <lineage>
        <taxon>Eukaryota</taxon>
        <taxon>Viridiplantae</taxon>
        <taxon>Streptophyta</taxon>
        <taxon>Embryophyta</taxon>
        <taxon>Tracheophyta</taxon>
        <taxon>Spermatophyta</taxon>
        <taxon>Magnoliopsida</taxon>
        <taxon>eudicotyledons</taxon>
        <taxon>Gunneridae</taxon>
        <taxon>Pentapetalae</taxon>
        <taxon>rosids</taxon>
        <taxon>fabids</taxon>
        <taxon>Malpighiales</taxon>
        <taxon>Salicaceae</taxon>
        <taxon>Saliceae</taxon>
        <taxon>Populus</taxon>
    </lineage>
</organism>
<gene>
    <name evidence="1" type="ORF">D5086_025485</name>
</gene>
<comment type="caution">
    <text evidence="1">The sequence shown here is derived from an EMBL/GenBank/DDBJ whole genome shotgun (WGS) entry which is preliminary data.</text>
</comment>
<sequence>MEKARTFLFQLQQHIDCGGSLNVVMQKQNILYSKASFGFGRNPDRQLDCRIPCVAPSMLPCRGNEKSCLMKAKFPSITRHAGLNFPKNSGAWRPGRIKAMVDENPAELSDEDDDLCPVDCVREFKTDEEFLRILEKAKETDSLVVVDFYRTSCGSCKYIEQGFAKLCKGSGDQEAAVTFLKHNVIDEYDEQSEVAERLRIKLKTPKLNMVLSNLKLLYKRSGVYFITLRCAGHLSAAARGNYPSCDILYKCKCLKLEACSKSWLKLFVYANGIVIVVTESILTLSAENSGYRKHQNKVDHKSPVGKNPISYYLPHTDSF</sequence>
<dbReference type="EMBL" id="RCHU02000014">
    <property type="protein sequence ID" value="KAL3571581.1"/>
    <property type="molecule type" value="Genomic_DNA"/>
</dbReference>
<protein>
    <submittedName>
        <fullName evidence="1">Uncharacterized protein</fullName>
    </submittedName>
</protein>
<reference evidence="1 2" key="1">
    <citation type="journal article" date="2024" name="Plant Biotechnol. J.">
        <title>Genome and CRISPR/Cas9 system of a widespread forest tree (Populus alba) in the world.</title>
        <authorList>
            <person name="Liu Y.J."/>
            <person name="Jiang P.F."/>
            <person name="Han X.M."/>
            <person name="Li X.Y."/>
            <person name="Wang H.M."/>
            <person name="Wang Y.J."/>
            <person name="Wang X.X."/>
            <person name="Zeng Q.Y."/>
        </authorList>
    </citation>
    <scope>NUCLEOTIDE SEQUENCE [LARGE SCALE GENOMIC DNA]</scope>
    <source>
        <strain evidence="2">cv. PAL-ZL1</strain>
    </source>
</reference>
<accession>A0ACC4AZZ8</accession>
<dbReference type="Proteomes" id="UP000309997">
    <property type="component" value="Unassembled WGS sequence"/>
</dbReference>